<comment type="catalytic activity">
    <reaction evidence="7 9 10">
        <text>2-(2-carboxy-4-methylthiazol-5-yl)ethyl phosphate + 4-amino-2-methyl-5-(diphosphooxymethyl)pyrimidine + 2 H(+) = thiamine phosphate + CO2 + diphosphate</text>
        <dbReference type="Rhea" id="RHEA:47848"/>
        <dbReference type="ChEBI" id="CHEBI:15378"/>
        <dbReference type="ChEBI" id="CHEBI:16526"/>
        <dbReference type="ChEBI" id="CHEBI:33019"/>
        <dbReference type="ChEBI" id="CHEBI:37575"/>
        <dbReference type="ChEBI" id="CHEBI:57841"/>
        <dbReference type="ChEBI" id="CHEBI:62890"/>
        <dbReference type="EC" id="2.5.1.3"/>
    </reaction>
</comment>
<dbReference type="Proteomes" id="UP000183557">
    <property type="component" value="Unassembled WGS sequence"/>
</dbReference>
<feature type="domain" description="Thiamine phosphate synthase/TenI" evidence="12">
    <location>
        <begin position="9"/>
        <end position="191"/>
    </location>
</feature>
<evidence type="ECO:0000256" key="4">
    <source>
        <dbReference type="ARBA" id="ARBA00022842"/>
    </source>
</evidence>
<dbReference type="InterPro" id="IPR036206">
    <property type="entry name" value="ThiamineP_synth_sf"/>
</dbReference>
<organism evidence="13 14">
    <name type="scientific">Halobacillus dabanensis</name>
    <dbReference type="NCBI Taxonomy" id="240302"/>
    <lineage>
        <taxon>Bacteria</taxon>
        <taxon>Bacillati</taxon>
        <taxon>Bacillota</taxon>
        <taxon>Bacilli</taxon>
        <taxon>Bacillales</taxon>
        <taxon>Bacillaceae</taxon>
        <taxon>Halobacillus</taxon>
    </lineage>
</organism>
<dbReference type="GO" id="GO:0009228">
    <property type="term" value="P:thiamine biosynthetic process"/>
    <property type="evidence" value="ECO:0007669"/>
    <property type="project" value="UniProtKB-KW"/>
</dbReference>
<keyword evidence="14" id="KW-1185">Reference proteome</keyword>
<dbReference type="FunFam" id="3.20.20.70:FF:000096">
    <property type="entry name" value="Thiamine-phosphate synthase"/>
    <property type="match status" value="1"/>
</dbReference>
<dbReference type="GO" id="GO:0000287">
    <property type="term" value="F:magnesium ion binding"/>
    <property type="evidence" value="ECO:0007669"/>
    <property type="project" value="UniProtKB-UniRule"/>
</dbReference>
<accession>A0A1I4AQV1</accession>
<reference evidence="14" key="1">
    <citation type="submission" date="2016-10" db="EMBL/GenBank/DDBJ databases">
        <authorList>
            <person name="Varghese N."/>
            <person name="Submissions S."/>
        </authorList>
    </citation>
    <scope>NUCLEOTIDE SEQUENCE [LARGE SCALE GENOMIC DNA]</scope>
    <source>
        <strain evidence="14">CGMCC 1.3704</strain>
    </source>
</reference>
<feature type="binding site" evidence="9">
    <location>
        <position position="72"/>
    </location>
    <ligand>
        <name>4-amino-2-methyl-5-(diphosphooxymethyl)pyrimidine</name>
        <dbReference type="ChEBI" id="CHEBI:57841"/>
    </ligand>
</feature>
<feature type="binding site" evidence="9">
    <location>
        <position position="168"/>
    </location>
    <ligand>
        <name>2-[(2R,5Z)-2-carboxy-4-methylthiazol-5(2H)-ylidene]ethyl phosphate</name>
        <dbReference type="ChEBI" id="CHEBI:62899"/>
    </ligand>
</feature>
<comment type="function">
    <text evidence="9">Condenses 4-methyl-5-(beta-hydroxyethyl)thiazole monophosphate (THZ-P) and 2-methyl-4-amino-5-hydroxymethyl pyrimidine pyrophosphate (HMP-PP) to form thiamine monophosphate (TMP).</text>
</comment>
<dbReference type="HAMAP" id="MF_00097">
    <property type="entry name" value="TMP_synthase"/>
    <property type="match status" value="1"/>
</dbReference>
<dbReference type="PANTHER" id="PTHR20857">
    <property type="entry name" value="THIAMINE-PHOSPHATE PYROPHOSPHORYLASE"/>
    <property type="match status" value="1"/>
</dbReference>
<feature type="binding site" evidence="9">
    <location>
        <position position="73"/>
    </location>
    <ligand>
        <name>Mg(2+)</name>
        <dbReference type="ChEBI" id="CHEBI:18420"/>
    </ligand>
</feature>
<dbReference type="GO" id="GO:0004789">
    <property type="term" value="F:thiamine-phosphate diphosphorylase activity"/>
    <property type="evidence" value="ECO:0007669"/>
    <property type="project" value="UniProtKB-UniRule"/>
</dbReference>
<feature type="binding site" evidence="9">
    <location>
        <begin position="136"/>
        <end position="138"/>
    </location>
    <ligand>
        <name>2-[(2R,5Z)-2-carboxy-4-methylthiazol-5(2H)-ylidene]ethyl phosphate</name>
        <dbReference type="ChEBI" id="CHEBI:62899"/>
    </ligand>
</feature>
<evidence type="ECO:0000256" key="6">
    <source>
        <dbReference type="ARBA" id="ARBA00047334"/>
    </source>
</evidence>
<dbReference type="Pfam" id="PF02581">
    <property type="entry name" value="TMP-TENI"/>
    <property type="match status" value="1"/>
</dbReference>
<gene>
    <name evidence="9" type="primary">thiE</name>
    <name evidence="13" type="ORF">SAMN04487936_12012</name>
</gene>
<dbReference type="InterPro" id="IPR013785">
    <property type="entry name" value="Aldolase_TIM"/>
</dbReference>
<comment type="cofactor">
    <cofactor evidence="9">
        <name>Mg(2+)</name>
        <dbReference type="ChEBI" id="CHEBI:18420"/>
    </cofactor>
    <text evidence="9">Binds 1 Mg(2+) ion per subunit.</text>
</comment>
<name>A0A1I4AQV1_HALDA</name>
<evidence type="ECO:0000256" key="7">
    <source>
        <dbReference type="ARBA" id="ARBA00047851"/>
    </source>
</evidence>
<comment type="catalytic activity">
    <reaction evidence="6 9 10">
        <text>4-methyl-5-(2-phosphooxyethyl)-thiazole + 4-amino-2-methyl-5-(diphosphooxymethyl)pyrimidine + H(+) = thiamine phosphate + diphosphate</text>
        <dbReference type="Rhea" id="RHEA:22328"/>
        <dbReference type="ChEBI" id="CHEBI:15378"/>
        <dbReference type="ChEBI" id="CHEBI:33019"/>
        <dbReference type="ChEBI" id="CHEBI:37575"/>
        <dbReference type="ChEBI" id="CHEBI:57841"/>
        <dbReference type="ChEBI" id="CHEBI:58296"/>
        <dbReference type="EC" id="2.5.1.3"/>
    </reaction>
</comment>
<feature type="binding site" evidence="9">
    <location>
        <position position="139"/>
    </location>
    <ligand>
        <name>4-amino-2-methyl-5-(diphosphooxymethyl)pyrimidine</name>
        <dbReference type="ChEBI" id="CHEBI:57841"/>
    </ligand>
</feature>
<keyword evidence="2 9" id="KW-0808">Transferase</keyword>
<dbReference type="NCBIfam" id="TIGR00693">
    <property type="entry name" value="thiE"/>
    <property type="match status" value="1"/>
</dbReference>
<keyword evidence="5 9" id="KW-0784">Thiamine biosynthesis</keyword>
<dbReference type="EC" id="2.5.1.3" evidence="9"/>
<dbReference type="EMBL" id="FOSB01000020">
    <property type="protein sequence ID" value="SFK58908.1"/>
    <property type="molecule type" value="Genomic_DNA"/>
</dbReference>
<evidence type="ECO:0000256" key="3">
    <source>
        <dbReference type="ARBA" id="ARBA00022723"/>
    </source>
</evidence>
<dbReference type="UniPathway" id="UPA00060">
    <property type="reaction ID" value="UER00141"/>
</dbReference>
<evidence type="ECO:0000259" key="12">
    <source>
        <dbReference type="Pfam" id="PF02581"/>
    </source>
</evidence>
<evidence type="ECO:0000256" key="8">
    <source>
        <dbReference type="ARBA" id="ARBA00047883"/>
    </source>
</evidence>
<dbReference type="CDD" id="cd00564">
    <property type="entry name" value="TMP_TenI"/>
    <property type="match status" value="1"/>
</dbReference>
<keyword evidence="4 9" id="KW-0460">Magnesium</keyword>
<dbReference type="InterPro" id="IPR022998">
    <property type="entry name" value="ThiamineP_synth_TenI"/>
</dbReference>
<dbReference type="PANTHER" id="PTHR20857:SF15">
    <property type="entry name" value="THIAMINE-PHOSPHATE SYNTHASE"/>
    <property type="match status" value="1"/>
</dbReference>
<evidence type="ECO:0000256" key="2">
    <source>
        <dbReference type="ARBA" id="ARBA00022679"/>
    </source>
</evidence>
<feature type="binding site" evidence="9">
    <location>
        <begin position="188"/>
        <end position="189"/>
    </location>
    <ligand>
        <name>2-[(2R,5Z)-2-carboxy-4-methylthiazol-5(2H)-ylidene]ethyl phosphate</name>
        <dbReference type="ChEBI" id="CHEBI:62899"/>
    </ligand>
</feature>
<keyword evidence="3 9" id="KW-0479">Metal-binding</keyword>
<proteinExistence type="inferred from homology"/>
<evidence type="ECO:0000256" key="5">
    <source>
        <dbReference type="ARBA" id="ARBA00022977"/>
    </source>
</evidence>
<sequence>MKGEYLRKYLVMGSRNCDYDPLLVLDKAILGGITCFQYREKGEGALKGEAMYSLGHKLRRKCAEADIPFIVNDDVELFGALNADGIHVGQSDQSVEEIRAKYPNTIIGLSVSNRKELDQSPVQLVDYLGAGPMFATTTKKDTKEVIGPEWVKEVKHLYPDVPVVGIGGIGPENSERVIKAGADGVAVISAITKAKDISAVIKSL</sequence>
<evidence type="ECO:0000256" key="11">
    <source>
        <dbReference type="RuleBase" id="RU004253"/>
    </source>
</evidence>
<feature type="binding site" evidence="9">
    <location>
        <position position="110"/>
    </location>
    <ligand>
        <name>4-amino-2-methyl-5-(diphosphooxymethyl)pyrimidine</name>
        <dbReference type="ChEBI" id="CHEBI:57841"/>
    </ligand>
</feature>
<comment type="pathway">
    <text evidence="1 9 11">Cofactor biosynthesis; thiamine diphosphate biosynthesis; thiamine phosphate from 4-amino-2-methyl-5-diphosphomethylpyrimidine and 4-methyl-5-(2-phosphoethyl)-thiazole: step 1/1.</text>
</comment>
<dbReference type="GO" id="GO:0009229">
    <property type="term" value="P:thiamine diphosphate biosynthetic process"/>
    <property type="evidence" value="ECO:0007669"/>
    <property type="project" value="UniProtKB-UniRule"/>
</dbReference>
<feature type="binding site" evidence="9">
    <location>
        <position position="92"/>
    </location>
    <ligand>
        <name>Mg(2+)</name>
        <dbReference type="ChEBI" id="CHEBI:18420"/>
    </ligand>
</feature>
<evidence type="ECO:0000313" key="13">
    <source>
        <dbReference type="EMBL" id="SFK58908.1"/>
    </source>
</evidence>
<dbReference type="GO" id="GO:0005737">
    <property type="term" value="C:cytoplasm"/>
    <property type="evidence" value="ECO:0007669"/>
    <property type="project" value="TreeGrafter"/>
</dbReference>
<evidence type="ECO:0000256" key="10">
    <source>
        <dbReference type="RuleBase" id="RU003826"/>
    </source>
</evidence>
<comment type="similarity">
    <text evidence="9 10">Belongs to the thiamine-phosphate synthase family.</text>
</comment>
<evidence type="ECO:0000313" key="14">
    <source>
        <dbReference type="Proteomes" id="UP000183557"/>
    </source>
</evidence>
<dbReference type="OrthoDB" id="9812206at2"/>
<comment type="catalytic activity">
    <reaction evidence="8 9 10">
        <text>2-[(2R,5Z)-2-carboxy-4-methylthiazol-5(2H)-ylidene]ethyl phosphate + 4-amino-2-methyl-5-(diphosphooxymethyl)pyrimidine + 2 H(+) = thiamine phosphate + CO2 + diphosphate</text>
        <dbReference type="Rhea" id="RHEA:47844"/>
        <dbReference type="ChEBI" id="CHEBI:15378"/>
        <dbReference type="ChEBI" id="CHEBI:16526"/>
        <dbReference type="ChEBI" id="CHEBI:33019"/>
        <dbReference type="ChEBI" id="CHEBI:37575"/>
        <dbReference type="ChEBI" id="CHEBI:57841"/>
        <dbReference type="ChEBI" id="CHEBI:62899"/>
        <dbReference type="EC" id="2.5.1.3"/>
    </reaction>
</comment>
<evidence type="ECO:0000256" key="1">
    <source>
        <dbReference type="ARBA" id="ARBA00005165"/>
    </source>
</evidence>
<feature type="binding site" evidence="9">
    <location>
        <begin position="37"/>
        <end position="41"/>
    </location>
    <ligand>
        <name>4-amino-2-methyl-5-(diphosphooxymethyl)pyrimidine</name>
        <dbReference type="ChEBI" id="CHEBI:57841"/>
    </ligand>
</feature>
<dbReference type="InterPro" id="IPR034291">
    <property type="entry name" value="TMP_synthase"/>
</dbReference>
<protein>
    <recommendedName>
        <fullName evidence="9">Thiamine-phosphate synthase</fullName>
        <shortName evidence="9">TP synthase</shortName>
        <shortName evidence="9">TPS</shortName>
        <ecNumber evidence="9">2.5.1.3</ecNumber>
    </recommendedName>
    <alternativeName>
        <fullName evidence="9">Thiamine-phosphate pyrophosphorylase</fullName>
        <shortName evidence="9">TMP pyrophosphorylase</shortName>
        <shortName evidence="9">TMP-PPase</shortName>
    </alternativeName>
</protein>
<evidence type="ECO:0000256" key="9">
    <source>
        <dbReference type="HAMAP-Rule" id="MF_00097"/>
    </source>
</evidence>
<dbReference type="AlphaFoldDB" id="A0A1I4AQV1"/>
<dbReference type="SUPFAM" id="SSF51391">
    <property type="entry name" value="Thiamin phosphate synthase"/>
    <property type="match status" value="1"/>
</dbReference>
<dbReference type="Gene3D" id="3.20.20.70">
    <property type="entry name" value="Aldolase class I"/>
    <property type="match status" value="1"/>
</dbReference>